<evidence type="ECO:0000313" key="3">
    <source>
        <dbReference type="Proteomes" id="UP000249646"/>
    </source>
</evidence>
<keyword evidence="3" id="KW-1185">Reference proteome</keyword>
<dbReference type="EMBL" id="QKUB01000009">
    <property type="protein sequence ID" value="PZV99253.1"/>
    <property type="molecule type" value="Genomic_DNA"/>
</dbReference>
<protein>
    <submittedName>
        <fullName evidence="2">Uncharacterized protein</fullName>
    </submittedName>
</protein>
<reference evidence="2 3" key="1">
    <citation type="submission" date="2018-06" db="EMBL/GenBank/DDBJ databases">
        <title>Genomic Encyclopedia of Archaeal and Bacterial Type Strains, Phase II (KMG-II): from individual species to whole genera.</title>
        <authorList>
            <person name="Goeker M."/>
        </authorList>
    </citation>
    <scope>NUCLEOTIDE SEQUENCE [LARGE SCALE GENOMIC DNA]</scope>
    <source>
        <strain evidence="2 3">ATCC 51348</strain>
    </source>
</reference>
<feature type="non-terminal residue" evidence="2">
    <location>
        <position position="45"/>
    </location>
</feature>
<accession>A0A2W7G002</accession>
<organism evidence="2 3">
    <name type="scientific">Metamycoplasma auris</name>
    <dbReference type="NCBI Taxonomy" id="51363"/>
    <lineage>
        <taxon>Bacteria</taxon>
        <taxon>Bacillati</taxon>
        <taxon>Mycoplasmatota</taxon>
        <taxon>Mycoplasmoidales</taxon>
        <taxon>Metamycoplasmataceae</taxon>
        <taxon>Metamycoplasma</taxon>
    </lineage>
</organism>
<dbReference type="Proteomes" id="UP000249646">
    <property type="component" value="Unassembled WGS sequence"/>
</dbReference>
<name>A0A2W7G002_9BACT</name>
<dbReference type="EMBL" id="QKUB01000011">
    <property type="protein sequence ID" value="PZV98733.1"/>
    <property type="molecule type" value="Genomic_DNA"/>
</dbReference>
<sequence>MNKLVLWFLFDDGNCSYAKAIFKYPETFSSYDKVLVFSMGKNELN</sequence>
<dbReference type="AlphaFoldDB" id="A0A2W7G002"/>
<evidence type="ECO:0000313" key="1">
    <source>
        <dbReference type="EMBL" id="PZV98733.1"/>
    </source>
</evidence>
<proteinExistence type="predicted"/>
<evidence type="ECO:0000313" key="2">
    <source>
        <dbReference type="EMBL" id="PZV99253.1"/>
    </source>
</evidence>
<gene>
    <name evidence="2" type="ORF">BCF89_10922</name>
    <name evidence="1" type="ORF">BCF89_1111</name>
</gene>
<comment type="caution">
    <text evidence="2">The sequence shown here is derived from an EMBL/GenBank/DDBJ whole genome shotgun (WGS) entry which is preliminary data.</text>
</comment>